<feature type="chain" id="PRO_5047517629" description="Quinoprotein amine dehydrogenase" evidence="1">
    <location>
        <begin position="19"/>
        <end position="390"/>
    </location>
</feature>
<accession>A0ABQ1MFY4</accession>
<dbReference type="RefSeq" id="WP_188464292.1">
    <property type="nucleotide sequence ID" value="NZ_BAABHU010000008.1"/>
</dbReference>
<comment type="caution">
    <text evidence="2">The sequence shown here is derived from an EMBL/GenBank/DDBJ whole genome shotgun (WGS) entry which is preliminary data.</text>
</comment>
<evidence type="ECO:0000256" key="1">
    <source>
        <dbReference type="SAM" id="SignalP"/>
    </source>
</evidence>
<reference evidence="3" key="1">
    <citation type="journal article" date="2019" name="Int. J. Syst. Evol. Microbiol.">
        <title>The Global Catalogue of Microorganisms (GCM) 10K type strain sequencing project: providing services to taxonomists for standard genome sequencing and annotation.</title>
        <authorList>
            <consortium name="The Broad Institute Genomics Platform"/>
            <consortium name="The Broad Institute Genome Sequencing Center for Infectious Disease"/>
            <person name="Wu L."/>
            <person name="Ma J."/>
        </authorList>
    </citation>
    <scope>NUCLEOTIDE SEQUENCE [LARGE SCALE GENOMIC DNA]</scope>
    <source>
        <strain evidence="3">CGMCC 1.10832</strain>
    </source>
</reference>
<evidence type="ECO:0000313" key="2">
    <source>
        <dbReference type="EMBL" id="GGC40099.1"/>
    </source>
</evidence>
<dbReference type="PROSITE" id="PS51257">
    <property type="entry name" value="PROKAR_LIPOPROTEIN"/>
    <property type="match status" value="1"/>
</dbReference>
<dbReference type="EMBL" id="BMEC01000008">
    <property type="protein sequence ID" value="GGC40099.1"/>
    <property type="molecule type" value="Genomic_DNA"/>
</dbReference>
<evidence type="ECO:0008006" key="4">
    <source>
        <dbReference type="Google" id="ProtNLM"/>
    </source>
</evidence>
<proteinExistence type="predicted"/>
<name>A0ABQ1MFY4_9BACT</name>
<evidence type="ECO:0000313" key="3">
    <source>
        <dbReference type="Proteomes" id="UP000636010"/>
    </source>
</evidence>
<keyword evidence="1" id="KW-0732">Signal</keyword>
<feature type="signal peptide" evidence="1">
    <location>
        <begin position="1"/>
        <end position="18"/>
    </location>
</feature>
<keyword evidence="3" id="KW-1185">Reference proteome</keyword>
<protein>
    <recommendedName>
        <fullName evidence="4">Quinoprotein amine dehydrogenase</fullName>
    </recommendedName>
</protein>
<organism evidence="2 3">
    <name type="scientific">Marivirga lumbricoides</name>
    <dbReference type="NCBI Taxonomy" id="1046115"/>
    <lineage>
        <taxon>Bacteria</taxon>
        <taxon>Pseudomonadati</taxon>
        <taxon>Bacteroidota</taxon>
        <taxon>Cytophagia</taxon>
        <taxon>Cytophagales</taxon>
        <taxon>Marivirgaceae</taxon>
        <taxon>Marivirga</taxon>
    </lineage>
</organism>
<gene>
    <name evidence="2" type="ORF">GCM10011506_27000</name>
</gene>
<dbReference type="Proteomes" id="UP000636010">
    <property type="component" value="Unassembled WGS sequence"/>
</dbReference>
<sequence length="390" mass="42688">MKKVLKYISGLCSLVMIALVSCNTEEDVQPKTGESFIRLIPGQGSDNPVAMTPLADGSILLVSNTIIFEEQVSMNKIRLVKMNTAGEVVLEKSYPSGEENWSAKNISVRNNSILVAGNSSTLNDSTGLLFFKVNLQLDSIGTLQLREPGEIISMNGIGEGDENDILFLASVRDAKGNNKALGSVNYENLSITWVKRDNKRSSPTTSILPFEENQLAWGVQANNYSEIVRTDTSLLQSQSVFVQIPGSSAVQAKSLFAQPQNEMMIFGEANFNTGRRIFFFNTSTGLKGTFAEEGNITLNNAHKVEGAYLLCGAAEIGLAENNTFQKDFLLIKTDESGREMFRKSFGSSNNEELFDAFMIENRIYAVGSTSFGGVNTLLLMKMTNKGELLN</sequence>